<comment type="similarity">
    <text evidence="1">Belongs to the DENND6 family.</text>
</comment>
<evidence type="ECO:0000256" key="2">
    <source>
        <dbReference type="SAM" id="MobiDB-lite"/>
    </source>
</evidence>
<comment type="caution">
    <text evidence="4">The sequence shown here is derived from an EMBL/GenBank/DDBJ whole genome shotgun (WGS) entry which is preliminary data.</text>
</comment>
<reference evidence="4 5" key="1">
    <citation type="journal article" date="2017" name="Curr. Biol.">
        <title>Genome architecture and evolution of a unichromosomal asexual nematode.</title>
        <authorList>
            <person name="Fradin H."/>
            <person name="Zegar C."/>
            <person name="Gutwein M."/>
            <person name="Lucas J."/>
            <person name="Kovtun M."/>
            <person name="Corcoran D."/>
            <person name="Baugh L.R."/>
            <person name="Kiontke K."/>
            <person name="Gunsalus K."/>
            <person name="Fitch D.H."/>
            <person name="Piano F."/>
        </authorList>
    </citation>
    <scope>NUCLEOTIDE SEQUENCE [LARGE SCALE GENOMIC DNA]</scope>
    <source>
        <strain evidence="4">PF1309</strain>
    </source>
</reference>
<dbReference type="GO" id="GO:0005085">
    <property type="term" value="F:guanyl-nucleotide exchange factor activity"/>
    <property type="evidence" value="ECO:0007669"/>
    <property type="project" value="InterPro"/>
</dbReference>
<protein>
    <recommendedName>
        <fullName evidence="3">UDENN domain-containing protein</fullName>
    </recommendedName>
</protein>
<proteinExistence type="inferred from homology"/>
<sequence>MTPAQRLIHDNCAAAVGFDPRYLYGFVHFRQQKDPNLPRGYYQKSIVLVTICPFLNLFYSVTERIARLFFESGEPAIEAACHDIDMWPRPQVGVNLILPFMGCLIQCRIPTVCDLPFDSRIPTPKHDNSHSETLALSSIHQMDMYKSLSTVLSHVQLLWELVLIGEPLLVIASTPSRSSAIVQSLIQLISPLRYMHDFRPFFTIHDSEFKEYSTKSKSAPRIVLGVTNPFFIKTMDHYPNILKVADSNSENENPHDKQEKTRKHWDGRTLDTKPGLYTQYKPFLNRDKSIAKKLLKADRPDEVQNNVLQRHFLELTQSFMIPLERYLSSLMPLRKEMSPFKAVPHSRPFSMDDFLSSIDTSGPSLTCGVKGDWAGLYKKFFQSANFMGWLSTRSNDVKTQLKVHYIETLCMADFGKPVLATKHHVEIVDLVLRIRERIVELGNDNDKRQRLVNGTDENLGEHHRSDVVCGRDQTHFAVGAALDGLQLPSLQAGAFDASHVTGRLLTNWKRGSILDEDDEDEVEGVMEAGVEHREHCEHDHVATRRHCAEHAHQQHRGHQSVWKKGFQNPLFSILPADVILGLPMPGRSSSMLTLQVQTCISSSHIVTTNVTENSTHFTELDEAAIEQTSTLWNKKKIIKLTISWK</sequence>
<dbReference type="PANTHER" id="PTHR13677:SF0">
    <property type="entry name" value="LD41638P"/>
    <property type="match status" value="1"/>
</dbReference>
<dbReference type="Proteomes" id="UP000218231">
    <property type="component" value="Unassembled WGS sequence"/>
</dbReference>
<gene>
    <name evidence="4" type="ORF">WR25_06437</name>
</gene>
<dbReference type="PANTHER" id="PTHR13677">
    <property type="entry name" value="LD41638P"/>
    <property type="match status" value="1"/>
</dbReference>
<keyword evidence="5" id="KW-1185">Reference proteome</keyword>
<feature type="domain" description="UDENN" evidence="3">
    <location>
        <begin position="1"/>
        <end position="400"/>
    </location>
</feature>
<feature type="region of interest" description="Disordered" evidence="2">
    <location>
        <begin position="246"/>
        <end position="268"/>
    </location>
</feature>
<dbReference type="PROSITE" id="PS50211">
    <property type="entry name" value="DENN"/>
    <property type="match status" value="1"/>
</dbReference>
<dbReference type="InterPro" id="IPR024224">
    <property type="entry name" value="DENND6"/>
</dbReference>
<dbReference type="EMBL" id="LIAE01009280">
    <property type="protein sequence ID" value="PAV70402.1"/>
    <property type="molecule type" value="Genomic_DNA"/>
</dbReference>
<evidence type="ECO:0000313" key="5">
    <source>
        <dbReference type="Proteomes" id="UP000218231"/>
    </source>
</evidence>
<dbReference type="STRING" id="2018661.A0A2A2K925"/>
<dbReference type="AlphaFoldDB" id="A0A2A2K925"/>
<feature type="compositionally biased region" description="Basic and acidic residues" evidence="2">
    <location>
        <begin position="252"/>
        <end position="268"/>
    </location>
</feature>
<dbReference type="InterPro" id="IPR037516">
    <property type="entry name" value="Tripartite_DENN"/>
</dbReference>
<evidence type="ECO:0000313" key="4">
    <source>
        <dbReference type="EMBL" id="PAV70402.1"/>
    </source>
</evidence>
<dbReference type="GO" id="GO:0055037">
    <property type="term" value="C:recycling endosome"/>
    <property type="evidence" value="ECO:0007669"/>
    <property type="project" value="TreeGrafter"/>
</dbReference>
<evidence type="ECO:0000259" key="3">
    <source>
        <dbReference type="PROSITE" id="PS50211"/>
    </source>
</evidence>
<accession>A0A2A2K925</accession>
<organism evidence="4 5">
    <name type="scientific">Diploscapter pachys</name>
    <dbReference type="NCBI Taxonomy" id="2018661"/>
    <lineage>
        <taxon>Eukaryota</taxon>
        <taxon>Metazoa</taxon>
        <taxon>Ecdysozoa</taxon>
        <taxon>Nematoda</taxon>
        <taxon>Chromadorea</taxon>
        <taxon>Rhabditida</taxon>
        <taxon>Rhabditina</taxon>
        <taxon>Rhabditomorpha</taxon>
        <taxon>Rhabditoidea</taxon>
        <taxon>Rhabditidae</taxon>
        <taxon>Diploscapter</taxon>
    </lineage>
</organism>
<evidence type="ECO:0000256" key="1">
    <source>
        <dbReference type="ARBA" id="ARBA00007159"/>
    </source>
</evidence>
<name>A0A2A2K925_9BILA</name>
<dbReference type="OrthoDB" id="10265409at2759"/>